<sequence length="110" mass="13262">MNFNLPQSQSQQQQQQNKIVDQLALECSLFNLTKKCFVICTQKMKKLYNINSLFEIEENKREKMIEQFDNCIDSCSFEYAQFRTQVRKQFVDDMTKINDKNDQVYNSFYK</sequence>
<dbReference type="EMBL" id="CAJJDN010000011">
    <property type="protein sequence ID" value="CAD8057935.1"/>
    <property type="molecule type" value="Genomic_DNA"/>
</dbReference>
<organism evidence="1 2">
    <name type="scientific">Paramecium sonneborni</name>
    <dbReference type="NCBI Taxonomy" id="65129"/>
    <lineage>
        <taxon>Eukaryota</taxon>
        <taxon>Sar</taxon>
        <taxon>Alveolata</taxon>
        <taxon>Ciliophora</taxon>
        <taxon>Intramacronucleata</taxon>
        <taxon>Oligohymenophorea</taxon>
        <taxon>Peniculida</taxon>
        <taxon>Parameciidae</taxon>
        <taxon>Paramecium</taxon>
    </lineage>
</organism>
<gene>
    <name evidence="1" type="ORF">PSON_ATCC_30995.1.T0110466</name>
</gene>
<dbReference type="Proteomes" id="UP000692954">
    <property type="component" value="Unassembled WGS sequence"/>
</dbReference>
<dbReference type="OrthoDB" id="293244at2759"/>
<dbReference type="AlphaFoldDB" id="A0A8S1KVM0"/>
<accession>A0A8S1KVM0</accession>
<comment type="caution">
    <text evidence="1">The sequence shown here is derived from an EMBL/GenBank/DDBJ whole genome shotgun (WGS) entry which is preliminary data.</text>
</comment>
<evidence type="ECO:0000313" key="2">
    <source>
        <dbReference type="Proteomes" id="UP000692954"/>
    </source>
</evidence>
<reference evidence="1" key="1">
    <citation type="submission" date="2021-01" db="EMBL/GenBank/DDBJ databases">
        <authorList>
            <consortium name="Genoscope - CEA"/>
            <person name="William W."/>
        </authorList>
    </citation>
    <scope>NUCLEOTIDE SEQUENCE</scope>
</reference>
<protein>
    <submittedName>
        <fullName evidence="1">Uncharacterized protein</fullName>
    </submittedName>
</protein>
<name>A0A8S1KVM0_9CILI</name>
<keyword evidence="2" id="KW-1185">Reference proteome</keyword>
<proteinExistence type="predicted"/>
<evidence type="ECO:0000313" key="1">
    <source>
        <dbReference type="EMBL" id="CAD8057935.1"/>
    </source>
</evidence>